<proteinExistence type="predicted"/>
<gene>
    <name evidence="1" type="ORF">ORQ98_16455</name>
</gene>
<protein>
    <submittedName>
        <fullName evidence="1">Uncharacterized protein</fullName>
    </submittedName>
</protein>
<dbReference type="RefSeq" id="WP_274689885.1">
    <property type="nucleotide sequence ID" value="NZ_JAPMOU010000021.1"/>
</dbReference>
<accession>A0ABT5UB07</accession>
<reference evidence="1 2" key="1">
    <citation type="submission" date="2022-11" db="EMBL/GenBank/DDBJ databases">
        <title>Spartinivicinus poritis sp. nov., isolated from scleractinian coral Porites lutea.</title>
        <authorList>
            <person name="Zhang G."/>
            <person name="Cai L."/>
            <person name="Wei Q."/>
        </authorList>
    </citation>
    <scope>NUCLEOTIDE SEQUENCE [LARGE SCALE GENOMIC DNA]</scope>
    <source>
        <strain evidence="1 2">A2-2</strain>
    </source>
</reference>
<evidence type="ECO:0000313" key="2">
    <source>
        <dbReference type="Proteomes" id="UP001528823"/>
    </source>
</evidence>
<sequence>MLEYRGEDKLQNNSWFYSVDTCLFGNISAKVLFVYIYEYFFKNHYTVFFENNDDVVEFEIPKKYFHPFGMQEPYFRPAGTILLRVPYKEYGMDEEINGGNWIFDIEYLPKSEFIEIKENRLSGKDYSSKILSGIGNYYFTPIEYSKEYYVECSSRNPACKVWVYEEQSLVVTFLIDKNKISELSFYLEKSEKVLEGLRVN</sequence>
<evidence type="ECO:0000313" key="1">
    <source>
        <dbReference type="EMBL" id="MDE1463548.1"/>
    </source>
</evidence>
<dbReference type="Proteomes" id="UP001528823">
    <property type="component" value="Unassembled WGS sequence"/>
</dbReference>
<comment type="caution">
    <text evidence="1">The sequence shown here is derived from an EMBL/GenBank/DDBJ whole genome shotgun (WGS) entry which is preliminary data.</text>
</comment>
<name>A0ABT5UB07_9GAMM</name>
<dbReference type="EMBL" id="JAPMOU010000021">
    <property type="protein sequence ID" value="MDE1463548.1"/>
    <property type="molecule type" value="Genomic_DNA"/>
</dbReference>
<organism evidence="1 2">
    <name type="scientific">Spartinivicinus poritis</name>
    <dbReference type="NCBI Taxonomy" id="2994640"/>
    <lineage>
        <taxon>Bacteria</taxon>
        <taxon>Pseudomonadati</taxon>
        <taxon>Pseudomonadota</taxon>
        <taxon>Gammaproteobacteria</taxon>
        <taxon>Oceanospirillales</taxon>
        <taxon>Zooshikellaceae</taxon>
        <taxon>Spartinivicinus</taxon>
    </lineage>
</organism>
<keyword evidence="2" id="KW-1185">Reference proteome</keyword>